<proteinExistence type="predicted"/>
<reference evidence="1" key="1">
    <citation type="submission" date="2016-03" db="EMBL/GenBank/DDBJ databases">
        <authorList>
            <person name="Ploux O."/>
        </authorList>
    </citation>
    <scope>NUCLEOTIDE SEQUENCE</scope>
    <source>
        <strain evidence="1">UC1</strain>
    </source>
</reference>
<evidence type="ECO:0000313" key="1">
    <source>
        <dbReference type="EMBL" id="SBS69894.1"/>
    </source>
</evidence>
<accession>A0A1Y5NU17</accession>
<dbReference type="EMBL" id="FLQR01000001">
    <property type="protein sequence ID" value="SBS69894.1"/>
    <property type="molecule type" value="Genomic_DNA"/>
</dbReference>
<organism evidence="1">
    <name type="scientific">uncultured Microbacterium sp</name>
    <dbReference type="NCBI Taxonomy" id="191216"/>
    <lineage>
        <taxon>Bacteria</taxon>
        <taxon>Bacillati</taxon>
        <taxon>Actinomycetota</taxon>
        <taxon>Actinomycetes</taxon>
        <taxon>Micrococcales</taxon>
        <taxon>Microbacteriaceae</taxon>
        <taxon>Microbacterium</taxon>
        <taxon>environmental samples</taxon>
    </lineage>
</organism>
<dbReference type="AlphaFoldDB" id="A0A1Y5NU17"/>
<dbReference type="InterPro" id="IPR011200">
    <property type="entry name" value="UCP012608"/>
</dbReference>
<gene>
    <name evidence="1" type="ORF">MIPYR_10075</name>
</gene>
<name>A0A1Y5NU17_9MICO</name>
<evidence type="ECO:0008006" key="2">
    <source>
        <dbReference type="Google" id="ProtNLM"/>
    </source>
</evidence>
<protein>
    <recommendedName>
        <fullName evidence="2">DUF2332 domain-containing protein</fullName>
    </recommendedName>
</protein>
<dbReference type="Pfam" id="PF10094">
    <property type="entry name" value="DUF2332"/>
    <property type="match status" value="1"/>
</dbReference>
<sequence length="330" mass="34879">MFPQNGRVGQQSEVDAVAERYARFAATEAPGRSEIYRQWAAGVAADADVQAVLAGIPANRRQPPLVFAVTRLLGSGEPCFAGWRSWLLVHADEVVAECARRSLQSNEPLRCAALLPALSRIPGPVALLEIGASAGLCLYPDRYSYRYATPGGGELRLDPVDGPSSVVLECEVRGALPPLRLPEVVWRAGIDLNPLDPTSPDTAAWLTRLVWPGETGRAERIAAAVAVAAAEPPLLVAGDAVDLLASVAAQAPADATLVVTTPGVLAHIPWDGRRRVIAAARRAGRWVTIDDPGLHDGWNAPIEAWPGGFAVALDGDVVAAADPLGAWLRF</sequence>